<proteinExistence type="predicted"/>
<comment type="caution">
    <text evidence="2">The sequence shown here is derived from an EMBL/GenBank/DDBJ whole genome shotgun (WGS) entry which is preliminary data.</text>
</comment>
<dbReference type="AlphaFoldDB" id="A0A819I5C8"/>
<gene>
    <name evidence="2" type="ORF">OXD698_LOCUS24314</name>
</gene>
<evidence type="ECO:0000313" key="2">
    <source>
        <dbReference type="EMBL" id="CAF3907974.1"/>
    </source>
</evidence>
<accession>A0A819I5C8</accession>
<organism evidence="2 3">
    <name type="scientific">Adineta steineri</name>
    <dbReference type="NCBI Taxonomy" id="433720"/>
    <lineage>
        <taxon>Eukaryota</taxon>
        <taxon>Metazoa</taxon>
        <taxon>Spiralia</taxon>
        <taxon>Gnathifera</taxon>
        <taxon>Rotifera</taxon>
        <taxon>Eurotatoria</taxon>
        <taxon>Bdelloidea</taxon>
        <taxon>Adinetida</taxon>
        <taxon>Adinetidae</taxon>
        <taxon>Adineta</taxon>
    </lineage>
</organism>
<evidence type="ECO:0000256" key="1">
    <source>
        <dbReference type="SAM" id="MobiDB-lite"/>
    </source>
</evidence>
<feature type="non-terminal residue" evidence="2">
    <location>
        <position position="1"/>
    </location>
</feature>
<protein>
    <submittedName>
        <fullName evidence="2">Uncharacterized protein</fullName>
    </submittedName>
</protein>
<dbReference type="Proteomes" id="UP000663844">
    <property type="component" value="Unassembled WGS sequence"/>
</dbReference>
<feature type="compositionally biased region" description="Basic and acidic residues" evidence="1">
    <location>
        <begin position="19"/>
        <end position="30"/>
    </location>
</feature>
<reference evidence="2" key="1">
    <citation type="submission" date="2021-02" db="EMBL/GenBank/DDBJ databases">
        <authorList>
            <person name="Nowell W R."/>
        </authorList>
    </citation>
    <scope>NUCLEOTIDE SEQUENCE</scope>
</reference>
<dbReference type="EMBL" id="CAJOAZ010002228">
    <property type="protein sequence ID" value="CAF3907974.1"/>
    <property type="molecule type" value="Genomic_DNA"/>
</dbReference>
<sequence length="179" mass="20270">ESVDERLQSNFSTNLNESSLHRKQDSDSTVHDILSNSAKSNHEKQSGDSLAGLMNNNNNVQQDIARMPTFQQQQQVQMNRSETNRVLLNSETIQQQHYDFIKKYKSAKTKLESQLKAVRAQELASDGQSRNIVKRNTILTKLSQLEAIKNKHLTRTIELKRQTQQSTLATTIAVSSTSS</sequence>
<feature type="compositionally biased region" description="Polar residues" evidence="1">
    <location>
        <begin position="8"/>
        <end position="18"/>
    </location>
</feature>
<feature type="region of interest" description="Disordered" evidence="1">
    <location>
        <begin position="1"/>
        <end position="30"/>
    </location>
</feature>
<evidence type="ECO:0000313" key="3">
    <source>
        <dbReference type="Proteomes" id="UP000663844"/>
    </source>
</evidence>
<name>A0A819I5C8_9BILA</name>